<keyword evidence="1" id="KW-1133">Transmembrane helix</keyword>
<proteinExistence type="predicted"/>
<dbReference type="KEGG" id="salh:HMF8227_00320"/>
<feature type="transmembrane region" description="Helical" evidence="1">
    <location>
        <begin position="145"/>
        <end position="164"/>
    </location>
</feature>
<protein>
    <submittedName>
        <fullName evidence="2">Uncharacterized protein</fullName>
    </submittedName>
</protein>
<feature type="transmembrane region" description="Helical" evidence="1">
    <location>
        <begin position="60"/>
        <end position="76"/>
    </location>
</feature>
<evidence type="ECO:0000256" key="1">
    <source>
        <dbReference type="SAM" id="Phobius"/>
    </source>
</evidence>
<keyword evidence="3" id="KW-1185">Reference proteome</keyword>
<feature type="transmembrane region" description="Helical" evidence="1">
    <location>
        <begin position="176"/>
        <end position="200"/>
    </location>
</feature>
<feature type="transmembrane region" description="Helical" evidence="1">
    <location>
        <begin position="34"/>
        <end position="54"/>
    </location>
</feature>
<evidence type="ECO:0000313" key="3">
    <source>
        <dbReference type="Proteomes" id="UP000245728"/>
    </source>
</evidence>
<organism evidence="2 3">
    <name type="scientific">Saliniradius amylolyticus</name>
    <dbReference type="NCBI Taxonomy" id="2183582"/>
    <lineage>
        <taxon>Bacteria</taxon>
        <taxon>Pseudomonadati</taxon>
        <taxon>Pseudomonadota</taxon>
        <taxon>Gammaproteobacteria</taxon>
        <taxon>Alteromonadales</taxon>
        <taxon>Alteromonadaceae</taxon>
        <taxon>Saliniradius</taxon>
    </lineage>
</organism>
<reference evidence="2 3" key="1">
    <citation type="submission" date="2018-05" db="EMBL/GenBank/DDBJ databases">
        <title>Salinimonas sp. HMF8227 Genome sequencing and assembly.</title>
        <authorList>
            <person name="Kang H."/>
            <person name="Kang J."/>
            <person name="Cha I."/>
            <person name="Kim H."/>
            <person name="Joh K."/>
        </authorList>
    </citation>
    <scope>NUCLEOTIDE SEQUENCE [LARGE SCALE GENOMIC DNA]</scope>
    <source>
        <strain evidence="2 3">HMF8227</strain>
    </source>
</reference>
<dbReference type="AlphaFoldDB" id="A0A2S2DZL7"/>
<dbReference type="EMBL" id="CP029347">
    <property type="protein sequence ID" value="AWL10826.1"/>
    <property type="molecule type" value="Genomic_DNA"/>
</dbReference>
<name>A0A2S2DZL7_9ALTE</name>
<sequence>MSMLKKWTEAHKLFDSSETPKVVNSMLRHSPRELVIKHHILILTYVLGAIYFTWISSLTSWAYIGFVLFAGLVYCLRESFIGRDFSCEFEKYGLYNLPFFRRSAYLSYLRFVELANSSKVISKNDVKNLLKWDEVRQRKVTSLEYFKSPVVISAIGLTLSFVPEGLKYNGWSPRDIALYVIFMVTAVLFGWMIFDIGIGYSKKTSKICRYLQWWELEE</sequence>
<dbReference type="Proteomes" id="UP000245728">
    <property type="component" value="Chromosome"/>
</dbReference>
<gene>
    <name evidence="2" type="ORF">HMF8227_00320</name>
</gene>
<keyword evidence="1" id="KW-0472">Membrane</keyword>
<keyword evidence="1" id="KW-0812">Transmembrane</keyword>
<evidence type="ECO:0000313" key="2">
    <source>
        <dbReference type="EMBL" id="AWL10826.1"/>
    </source>
</evidence>
<dbReference type="RefSeq" id="WP_109338511.1">
    <property type="nucleotide sequence ID" value="NZ_CP029347.1"/>
</dbReference>
<accession>A0A2S2DZL7</accession>